<dbReference type="EMBL" id="SJPG01000001">
    <property type="protein sequence ID" value="TWT62078.1"/>
    <property type="molecule type" value="Genomic_DNA"/>
</dbReference>
<dbReference type="OrthoDB" id="264193at2"/>
<dbReference type="RefSeq" id="WP_146503977.1">
    <property type="nucleotide sequence ID" value="NZ_SJPG01000001.1"/>
</dbReference>
<evidence type="ECO:0008006" key="4">
    <source>
        <dbReference type="Google" id="ProtNLM"/>
    </source>
</evidence>
<evidence type="ECO:0000313" key="3">
    <source>
        <dbReference type="Proteomes" id="UP000316095"/>
    </source>
</evidence>
<gene>
    <name evidence="2" type="ORF">Pan54_28170</name>
</gene>
<feature type="transmembrane region" description="Helical" evidence="1">
    <location>
        <begin position="51"/>
        <end position="74"/>
    </location>
</feature>
<reference evidence="2 3" key="1">
    <citation type="submission" date="2019-02" db="EMBL/GenBank/DDBJ databases">
        <title>Deep-cultivation of Planctomycetes and their phenomic and genomic characterization uncovers novel biology.</title>
        <authorList>
            <person name="Wiegand S."/>
            <person name="Jogler M."/>
            <person name="Boedeker C."/>
            <person name="Pinto D."/>
            <person name="Vollmers J."/>
            <person name="Rivas-Marin E."/>
            <person name="Kohn T."/>
            <person name="Peeters S.H."/>
            <person name="Heuer A."/>
            <person name="Rast P."/>
            <person name="Oberbeckmann S."/>
            <person name="Bunk B."/>
            <person name="Jeske O."/>
            <person name="Meyerdierks A."/>
            <person name="Storesund J.E."/>
            <person name="Kallscheuer N."/>
            <person name="Luecker S."/>
            <person name="Lage O.M."/>
            <person name="Pohl T."/>
            <person name="Merkel B.J."/>
            <person name="Hornburger P."/>
            <person name="Mueller R.-W."/>
            <person name="Bruemmer F."/>
            <person name="Labrenz M."/>
            <person name="Spormann A.M."/>
            <person name="Op Den Camp H."/>
            <person name="Overmann J."/>
            <person name="Amann R."/>
            <person name="Jetten M.S.M."/>
            <person name="Mascher T."/>
            <person name="Medema M.H."/>
            <person name="Devos D.P."/>
            <person name="Kaster A.-K."/>
            <person name="Ovreas L."/>
            <person name="Rohde M."/>
            <person name="Galperin M.Y."/>
            <person name="Jogler C."/>
        </authorList>
    </citation>
    <scope>NUCLEOTIDE SEQUENCE [LARGE SCALE GENOMIC DNA]</scope>
    <source>
        <strain evidence="2 3">Pan54</strain>
    </source>
</reference>
<evidence type="ECO:0000313" key="2">
    <source>
        <dbReference type="EMBL" id="TWT62078.1"/>
    </source>
</evidence>
<dbReference type="Proteomes" id="UP000316095">
    <property type="component" value="Unassembled WGS sequence"/>
</dbReference>
<organism evidence="2 3">
    <name type="scientific">Rubinisphaera italica</name>
    <dbReference type="NCBI Taxonomy" id="2527969"/>
    <lineage>
        <taxon>Bacteria</taxon>
        <taxon>Pseudomonadati</taxon>
        <taxon>Planctomycetota</taxon>
        <taxon>Planctomycetia</taxon>
        <taxon>Planctomycetales</taxon>
        <taxon>Planctomycetaceae</taxon>
        <taxon>Rubinisphaera</taxon>
    </lineage>
</organism>
<keyword evidence="3" id="KW-1185">Reference proteome</keyword>
<evidence type="ECO:0000256" key="1">
    <source>
        <dbReference type="SAM" id="Phobius"/>
    </source>
</evidence>
<keyword evidence="1" id="KW-1133">Transmembrane helix</keyword>
<dbReference type="AlphaFoldDB" id="A0A5C5XHB8"/>
<keyword evidence="1" id="KW-0812">Transmembrane</keyword>
<name>A0A5C5XHB8_9PLAN</name>
<protein>
    <recommendedName>
        <fullName evidence="4">ABC-2 family transporter protein</fullName>
    </recommendedName>
</protein>
<keyword evidence="1" id="KW-0472">Membrane</keyword>
<accession>A0A5C5XHB8</accession>
<feature type="transmembrane region" description="Helical" evidence="1">
    <location>
        <begin position="143"/>
        <end position="161"/>
    </location>
</feature>
<feature type="transmembrane region" description="Helical" evidence="1">
    <location>
        <begin position="100"/>
        <end position="123"/>
    </location>
</feature>
<comment type="caution">
    <text evidence="2">The sequence shown here is derived from an EMBL/GenBank/DDBJ whole genome shotgun (WGS) entry which is preliminary data.</text>
</comment>
<feature type="transmembrane region" description="Helical" evidence="1">
    <location>
        <begin position="190"/>
        <end position="211"/>
    </location>
</feature>
<sequence length="220" mass="24860">MWPLTLAYKEFRQLLPIQIVGFAIVLLTILGMCGINLLYFFNSNSHAEIPFYNITTFQLLPVVGTLLAGTTGYWQTLSESMRGTWLFLWHRPVSRMRITLVKLVSGIGLIWLVMVLPMLVYALWAGSKGSIAAPFLWENTLMYWKSCFGLSMIYLSCYLSGLRQARWYGTRLLPVLAVSGAFLLTTTTEYYAGLSLLLIFAVDAILIAAIFTQCHLEDFS</sequence>
<proteinExistence type="predicted"/>
<feature type="transmembrane region" description="Helical" evidence="1">
    <location>
        <begin position="20"/>
        <end position="39"/>
    </location>
</feature>